<dbReference type="Gene3D" id="3.40.50.2300">
    <property type="match status" value="1"/>
</dbReference>
<reference evidence="4 5" key="1">
    <citation type="submission" date="2018-09" db="EMBL/GenBank/DDBJ databases">
        <title>Phylogeny of the Shewanellaceae, and recommendation for two new genera, Pseudoshewanella and Parashewanella.</title>
        <authorList>
            <person name="Wang G."/>
        </authorList>
    </citation>
    <scope>NUCLEOTIDE SEQUENCE [LARGE SCALE GENOMIC DNA]</scope>
    <source>
        <strain evidence="4 5">KCTC 22492</strain>
    </source>
</reference>
<keyword evidence="5" id="KW-1185">Reference proteome</keyword>
<dbReference type="GO" id="GO:0000160">
    <property type="term" value="P:phosphorelay signal transduction system"/>
    <property type="evidence" value="ECO:0007669"/>
    <property type="project" value="InterPro"/>
</dbReference>
<dbReference type="PANTHER" id="PTHR44591">
    <property type="entry name" value="STRESS RESPONSE REGULATOR PROTEIN 1"/>
    <property type="match status" value="1"/>
</dbReference>
<dbReference type="EMBL" id="QYYH01000023">
    <property type="protein sequence ID" value="RJY18378.1"/>
    <property type="molecule type" value="Genomic_DNA"/>
</dbReference>
<dbReference type="SMART" id="SM00448">
    <property type="entry name" value="REC"/>
    <property type="match status" value="1"/>
</dbReference>
<comment type="caution">
    <text evidence="4">The sequence shown here is derived from an EMBL/GenBank/DDBJ whole genome shotgun (WGS) entry which is preliminary data.</text>
</comment>
<dbReference type="InterPro" id="IPR001789">
    <property type="entry name" value="Sig_transdc_resp-reg_receiver"/>
</dbReference>
<protein>
    <submittedName>
        <fullName evidence="4">Response regulator</fullName>
    </submittedName>
</protein>
<dbReference type="PROSITE" id="PS50110">
    <property type="entry name" value="RESPONSE_REGULATORY"/>
    <property type="match status" value="1"/>
</dbReference>
<evidence type="ECO:0000259" key="3">
    <source>
        <dbReference type="PROSITE" id="PS50110"/>
    </source>
</evidence>
<gene>
    <name evidence="4" type="ORF">D5R81_05395</name>
</gene>
<organism evidence="4 5">
    <name type="scientific">Parashewanella spongiae</name>
    <dbReference type="NCBI Taxonomy" id="342950"/>
    <lineage>
        <taxon>Bacteria</taxon>
        <taxon>Pseudomonadati</taxon>
        <taxon>Pseudomonadota</taxon>
        <taxon>Gammaproteobacteria</taxon>
        <taxon>Alteromonadales</taxon>
        <taxon>Shewanellaceae</taxon>
        <taxon>Parashewanella</taxon>
    </lineage>
</organism>
<dbReference type="InterPro" id="IPR011006">
    <property type="entry name" value="CheY-like_superfamily"/>
</dbReference>
<dbReference type="SUPFAM" id="SSF52172">
    <property type="entry name" value="CheY-like"/>
    <property type="match status" value="1"/>
</dbReference>
<accession>A0A3A6UL64</accession>
<feature type="modified residue" description="4-aspartylphosphate" evidence="2">
    <location>
        <position position="64"/>
    </location>
</feature>
<dbReference type="InterPro" id="IPR050595">
    <property type="entry name" value="Bact_response_regulator"/>
</dbReference>
<keyword evidence="1 2" id="KW-0597">Phosphoprotein</keyword>
<proteinExistence type="predicted"/>
<dbReference type="Pfam" id="PF00072">
    <property type="entry name" value="Response_reg"/>
    <property type="match status" value="1"/>
</dbReference>
<dbReference type="OrthoDB" id="9812260at2"/>
<dbReference type="AlphaFoldDB" id="A0A3A6UL64"/>
<dbReference type="Proteomes" id="UP000273022">
    <property type="component" value="Unassembled WGS sequence"/>
</dbReference>
<evidence type="ECO:0000256" key="1">
    <source>
        <dbReference type="ARBA" id="ARBA00022553"/>
    </source>
</evidence>
<sequence length="118" mass="12758">MGSPVKANAQIVRPKILVIDDTSENLVAMKVLLKNTDTVLLTANSGNEGLALALEDNIALVLLDVNMPQMDGFEVARLLKQLDETSNIPIIFLTANNQDEATRLEGYSSGNGTNLRFS</sequence>
<name>A0A3A6UL64_9GAMM</name>
<evidence type="ECO:0000313" key="4">
    <source>
        <dbReference type="EMBL" id="RJY18378.1"/>
    </source>
</evidence>
<evidence type="ECO:0000256" key="2">
    <source>
        <dbReference type="PROSITE-ProRule" id="PRU00169"/>
    </source>
</evidence>
<feature type="domain" description="Response regulatory" evidence="3">
    <location>
        <begin position="15"/>
        <end position="118"/>
    </location>
</feature>
<dbReference type="PANTHER" id="PTHR44591:SF3">
    <property type="entry name" value="RESPONSE REGULATORY DOMAIN-CONTAINING PROTEIN"/>
    <property type="match status" value="1"/>
</dbReference>
<evidence type="ECO:0000313" key="5">
    <source>
        <dbReference type="Proteomes" id="UP000273022"/>
    </source>
</evidence>